<dbReference type="PaxDb" id="4081-Solyc03g083780.1.1"/>
<reference evidence="1" key="1">
    <citation type="journal article" date="2012" name="Nature">
        <title>The tomato genome sequence provides insights into fleshy fruit evolution.</title>
        <authorList>
            <consortium name="Tomato Genome Consortium"/>
        </authorList>
    </citation>
    <scope>NUCLEOTIDE SEQUENCE [LARGE SCALE GENOMIC DNA]</scope>
    <source>
        <strain evidence="1">cv. Heinz 1706</strain>
    </source>
</reference>
<proteinExistence type="predicted"/>
<accession>K4BIF3</accession>
<dbReference type="InParanoid" id="K4BIF3"/>
<evidence type="ECO:0000313" key="1">
    <source>
        <dbReference type="EnsemblPlants" id="Solyc03g083780.1.1"/>
    </source>
</evidence>
<dbReference type="Proteomes" id="UP000004994">
    <property type="component" value="Chromosome 3"/>
</dbReference>
<reference evidence="1" key="2">
    <citation type="submission" date="2015-06" db="UniProtKB">
        <authorList>
            <consortium name="EnsemblPlants"/>
        </authorList>
    </citation>
    <scope>IDENTIFICATION</scope>
    <source>
        <strain evidence="1">cv. Heinz 1706</strain>
    </source>
</reference>
<dbReference type="Gramene" id="Solyc03g083780.1.1">
    <property type="protein sequence ID" value="Solyc03g083780.1.1"/>
    <property type="gene ID" value="Solyc03g083780.1"/>
</dbReference>
<dbReference type="AlphaFoldDB" id="K4BIF3"/>
<organism evidence="1">
    <name type="scientific">Solanum lycopersicum</name>
    <name type="common">Tomato</name>
    <name type="synonym">Lycopersicon esculentum</name>
    <dbReference type="NCBI Taxonomy" id="4081"/>
    <lineage>
        <taxon>Eukaryota</taxon>
        <taxon>Viridiplantae</taxon>
        <taxon>Streptophyta</taxon>
        <taxon>Embryophyta</taxon>
        <taxon>Tracheophyta</taxon>
        <taxon>Spermatophyta</taxon>
        <taxon>Magnoliopsida</taxon>
        <taxon>eudicotyledons</taxon>
        <taxon>Gunneridae</taxon>
        <taxon>Pentapetalae</taxon>
        <taxon>asterids</taxon>
        <taxon>lamiids</taxon>
        <taxon>Solanales</taxon>
        <taxon>Solanaceae</taxon>
        <taxon>Solanoideae</taxon>
        <taxon>Solaneae</taxon>
        <taxon>Solanum</taxon>
        <taxon>Solanum subgen. Lycopersicon</taxon>
    </lineage>
</organism>
<keyword evidence="2" id="KW-1185">Reference proteome</keyword>
<evidence type="ECO:0000313" key="2">
    <source>
        <dbReference type="Proteomes" id="UP000004994"/>
    </source>
</evidence>
<sequence>MNSLADRACDPVRNQMSKLTLTKPIARQRFRPHCFSV</sequence>
<protein>
    <submittedName>
        <fullName evidence="1">Uncharacterized protein</fullName>
    </submittedName>
</protein>
<name>K4BIF3_SOLLC</name>
<dbReference type="HOGENOM" id="CLU_3352042_0_0_1"/>
<dbReference type="EnsemblPlants" id="Solyc03g083780.1.1">
    <property type="protein sequence ID" value="Solyc03g083780.1.1"/>
    <property type="gene ID" value="Solyc03g083780.1"/>
</dbReference>